<dbReference type="InterPro" id="IPR015590">
    <property type="entry name" value="Aldehyde_DH_dom"/>
</dbReference>
<dbReference type="InterPro" id="IPR016163">
    <property type="entry name" value="Ald_DH_C"/>
</dbReference>
<dbReference type="GeneID" id="34593079"/>
<name>A0A178CCZ2_9EURO</name>
<dbReference type="Gene3D" id="3.40.605.10">
    <property type="entry name" value="Aldehyde Dehydrogenase, Chain A, domain 1"/>
    <property type="match status" value="1"/>
</dbReference>
<evidence type="ECO:0000256" key="2">
    <source>
        <dbReference type="ARBA" id="ARBA00023002"/>
    </source>
</evidence>
<dbReference type="GO" id="GO:0004029">
    <property type="term" value="F:aldehyde dehydrogenase (NAD+) activity"/>
    <property type="evidence" value="ECO:0007669"/>
    <property type="project" value="UniProtKB-EC"/>
</dbReference>
<dbReference type="OrthoDB" id="310895at2759"/>
<dbReference type="FunFam" id="3.40.309.10:FF:000012">
    <property type="entry name" value="Betaine aldehyde dehydrogenase"/>
    <property type="match status" value="1"/>
</dbReference>
<organism evidence="8 9">
    <name type="scientific">Fonsecaea nubica</name>
    <dbReference type="NCBI Taxonomy" id="856822"/>
    <lineage>
        <taxon>Eukaryota</taxon>
        <taxon>Fungi</taxon>
        <taxon>Dikarya</taxon>
        <taxon>Ascomycota</taxon>
        <taxon>Pezizomycotina</taxon>
        <taxon>Eurotiomycetes</taxon>
        <taxon>Chaetothyriomycetidae</taxon>
        <taxon>Chaetothyriales</taxon>
        <taxon>Herpotrichiellaceae</taxon>
        <taxon>Fonsecaea</taxon>
    </lineage>
</organism>
<dbReference type="AlphaFoldDB" id="A0A178CCZ2"/>
<evidence type="ECO:0000256" key="6">
    <source>
        <dbReference type="RuleBase" id="RU003345"/>
    </source>
</evidence>
<evidence type="ECO:0000313" key="9">
    <source>
        <dbReference type="Proteomes" id="UP000185904"/>
    </source>
</evidence>
<evidence type="ECO:0000256" key="3">
    <source>
        <dbReference type="ARBA" id="ARBA00024226"/>
    </source>
</evidence>
<accession>A0A178CCZ2</accession>
<dbReference type="SUPFAM" id="SSF53720">
    <property type="entry name" value="ALDH-like"/>
    <property type="match status" value="1"/>
</dbReference>
<feature type="active site" evidence="5">
    <location>
        <position position="260"/>
    </location>
</feature>
<sequence>MENVIEDLANKIYINNKYVEAKGQDRLKLYNPATGNLVSEQVAIASQTDVDSAVQAAEAAMLPGSPWRTMTASDRAACFWKLSELISDPVHSDIIGKLDAACFGRPLSQFAAIDAKVARDGLRYYAGWVDKFHGECHTQEGGFIKCVRREPIGVCAAIIAWNGPLPSIFMKAGPALAAGNALILKPSEKTPLGALYVADLFREAGFPPGVFQVVTGAGQVGAMLASHMRIRKISFTGSVATGKKIQEAAAKSNLKRVTLELGGKSPLIVFDDAKLDLAAFWGANTIALNSGQYCVAASRVYVQQGVYDAFLEKYKGALEQIAAAKGDPFEKGTVYGPVADKLQFDRVSHYIEAGKKEATLLTGGEVDDGAAGLYIPPTVFVDPKPDARIYKEEIFGPVSTVRKFKTEEEVVAMANDSEYGLNAGVFTQDLDRAWRMTSSLESGTVCINAMSMVTTQTPFGGVKQSGYGSEGGMDSLLAYTQVKTVIISAT</sequence>
<dbReference type="InterPro" id="IPR016161">
    <property type="entry name" value="Ald_DH/histidinol_DH"/>
</dbReference>
<dbReference type="Gene3D" id="3.40.309.10">
    <property type="entry name" value="Aldehyde Dehydrogenase, Chain A, domain 2"/>
    <property type="match status" value="1"/>
</dbReference>
<dbReference type="RefSeq" id="XP_022496096.1">
    <property type="nucleotide sequence ID" value="XM_022647951.1"/>
</dbReference>
<keyword evidence="9" id="KW-1185">Reference proteome</keyword>
<evidence type="ECO:0000256" key="5">
    <source>
        <dbReference type="PROSITE-ProRule" id="PRU10007"/>
    </source>
</evidence>
<dbReference type="PANTHER" id="PTHR11699">
    <property type="entry name" value="ALDEHYDE DEHYDROGENASE-RELATED"/>
    <property type="match status" value="1"/>
</dbReference>
<dbReference type="PROSITE" id="PS00687">
    <property type="entry name" value="ALDEHYDE_DEHYDR_GLU"/>
    <property type="match status" value="1"/>
</dbReference>
<gene>
    <name evidence="8" type="ORF">AYO20_09682</name>
</gene>
<comment type="catalytic activity">
    <reaction evidence="4">
        <text>an aldehyde + NAD(+) + H2O = a carboxylate + NADH + 2 H(+)</text>
        <dbReference type="Rhea" id="RHEA:16185"/>
        <dbReference type="ChEBI" id="CHEBI:15377"/>
        <dbReference type="ChEBI" id="CHEBI:15378"/>
        <dbReference type="ChEBI" id="CHEBI:17478"/>
        <dbReference type="ChEBI" id="CHEBI:29067"/>
        <dbReference type="ChEBI" id="CHEBI:57540"/>
        <dbReference type="ChEBI" id="CHEBI:57945"/>
        <dbReference type="EC" id="1.2.1.3"/>
    </reaction>
</comment>
<keyword evidence="2 6" id="KW-0560">Oxidoreductase</keyword>
<dbReference type="FunFam" id="3.40.605.10:FF:000001">
    <property type="entry name" value="Aldehyde dehydrogenase 1"/>
    <property type="match status" value="1"/>
</dbReference>
<comment type="similarity">
    <text evidence="1 6">Belongs to the aldehyde dehydrogenase family.</text>
</comment>
<dbReference type="InterPro" id="IPR016162">
    <property type="entry name" value="Ald_DH_N"/>
</dbReference>
<comment type="caution">
    <text evidence="8">The sequence shown here is derived from an EMBL/GenBank/DDBJ whole genome shotgun (WGS) entry which is preliminary data.</text>
</comment>
<feature type="domain" description="Aldehyde dehydrogenase" evidence="7">
    <location>
        <begin position="19"/>
        <end position="485"/>
    </location>
</feature>
<dbReference type="InterPro" id="IPR029510">
    <property type="entry name" value="Ald_DH_CS_GLU"/>
</dbReference>
<dbReference type="EC" id="1.2.1.3" evidence="3"/>
<dbReference type="EMBL" id="LVCJ01000092">
    <property type="protein sequence ID" value="OAL27829.1"/>
    <property type="molecule type" value="Genomic_DNA"/>
</dbReference>
<evidence type="ECO:0000256" key="1">
    <source>
        <dbReference type="ARBA" id="ARBA00009986"/>
    </source>
</evidence>
<dbReference type="Proteomes" id="UP000185904">
    <property type="component" value="Unassembled WGS sequence"/>
</dbReference>
<proteinExistence type="inferred from homology"/>
<reference evidence="8 9" key="1">
    <citation type="submission" date="2016-03" db="EMBL/GenBank/DDBJ databases">
        <title>The draft genome sequence of Fonsecaea nubica causative agent of cutaneous subcutaneous infection in human host.</title>
        <authorList>
            <person name="Costa F."/>
            <person name="Sybren D.H."/>
            <person name="Raittz R.T."/>
            <person name="Weiss V.A."/>
            <person name="Leao A.C."/>
            <person name="Gomes R."/>
            <person name="De Souza E.M."/>
            <person name="Pedrosa F.O."/>
            <person name="Steffens M.B."/>
            <person name="Bombassaro A."/>
            <person name="Tadra-Sfeir M.Z."/>
            <person name="Moreno L.F."/>
            <person name="Najafzadeh M.J."/>
            <person name="Felipe M.S."/>
            <person name="Teixeira M."/>
            <person name="Sun J."/>
            <person name="Xi L."/>
            <person name="Castro M.A."/>
            <person name="Vicente V.A."/>
        </authorList>
    </citation>
    <scope>NUCLEOTIDE SEQUENCE [LARGE SCALE GENOMIC DNA]</scope>
    <source>
        <strain evidence="8 9">CBS 269.64</strain>
    </source>
</reference>
<protein>
    <recommendedName>
        <fullName evidence="3">aldehyde dehydrogenase (NAD(+))</fullName>
        <ecNumber evidence="3">1.2.1.3</ecNumber>
    </recommendedName>
</protein>
<evidence type="ECO:0000256" key="4">
    <source>
        <dbReference type="ARBA" id="ARBA00049194"/>
    </source>
</evidence>
<evidence type="ECO:0000313" key="8">
    <source>
        <dbReference type="EMBL" id="OAL27829.1"/>
    </source>
</evidence>
<evidence type="ECO:0000259" key="7">
    <source>
        <dbReference type="Pfam" id="PF00171"/>
    </source>
</evidence>
<dbReference type="Pfam" id="PF00171">
    <property type="entry name" value="Aldedh"/>
    <property type="match status" value="1"/>
</dbReference>